<evidence type="ECO:0000313" key="2">
    <source>
        <dbReference type="Proteomes" id="UP000001882"/>
    </source>
</evidence>
<protein>
    <submittedName>
        <fullName evidence="1">Uncharacterized protein</fullName>
    </submittedName>
</protein>
<dbReference type="AlphaFoldDB" id="D1Z0L1"/>
<dbReference type="Proteomes" id="UP000001882">
    <property type="component" value="Chromosome"/>
</dbReference>
<reference evidence="1 2" key="2">
    <citation type="journal article" date="2008" name="Int. J. Syst. Evol. Microbiol.">
        <title>Methanocella paludicola gen. nov., sp. nov., a methane-producing archaeon, the first isolate of the lineage 'Rice Cluster I', and proposal of the new archaeal order Methanocellales ord. nov.</title>
        <authorList>
            <person name="Sakai S."/>
            <person name="Imachi H."/>
            <person name="Hanada S."/>
            <person name="Ohashi A."/>
            <person name="Harada H."/>
            <person name="Kamagata Y."/>
        </authorList>
    </citation>
    <scope>NUCLEOTIDE SEQUENCE [LARGE SCALE GENOMIC DNA]</scope>
    <source>
        <strain evidence="2">DSM 17711 / JCM 13418 / NBRC 101707 / SANAE</strain>
    </source>
</reference>
<name>D1Z0L1_METPS</name>
<reference evidence="2" key="3">
    <citation type="journal article" date="2011" name="PLoS ONE">
        <title>Genome sequence of a mesophilic hydrogenotrophic methanogen Methanocella paludicola, the first cultivated representative of the order Methanocellales.</title>
        <authorList>
            <person name="Sakai S."/>
            <person name="Takaki Y."/>
            <person name="Shimamura S."/>
            <person name="Sekine M."/>
            <person name="Tajima T."/>
            <person name="Kosugi H."/>
            <person name="Ichikawa N."/>
            <person name="Tasumi E."/>
            <person name="Hiraki A.T."/>
            <person name="Shimizu A."/>
            <person name="Kato Y."/>
            <person name="Nishiko R."/>
            <person name="Mori K."/>
            <person name="Fujita N."/>
            <person name="Imachi H."/>
            <person name="Takai K."/>
        </authorList>
    </citation>
    <scope>NUCLEOTIDE SEQUENCE [LARGE SCALE GENOMIC DNA]</scope>
    <source>
        <strain evidence="2">DSM 17711 / JCM 13418 / NBRC 101707 / SANAE</strain>
    </source>
</reference>
<organism evidence="1 2">
    <name type="scientific">Methanocella paludicola (strain DSM 17711 / JCM 13418 / NBRC 101707 / SANAE)</name>
    <dbReference type="NCBI Taxonomy" id="304371"/>
    <lineage>
        <taxon>Archaea</taxon>
        <taxon>Methanobacteriati</taxon>
        <taxon>Methanobacteriota</taxon>
        <taxon>Stenosarchaea group</taxon>
        <taxon>Methanomicrobia</taxon>
        <taxon>Methanocellales</taxon>
        <taxon>Methanocellaceae</taxon>
        <taxon>Methanocella</taxon>
    </lineage>
</organism>
<dbReference type="EMBL" id="AP011532">
    <property type="protein sequence ID" value="BAI62233.1"/>
    <property type="molecule type" value="Genomic_DNA"/>
</dbReference>
<gene>
    <name evidence="1" type="ordered locus">MCP_2161</name>
</gene>
<dbReference type="GeneID" id="8682008"/>
<dbReference type="KEGG" id="mpd:MCP_2161"/>
<dbReference type="STRING" id="304371.MCP_2161"/>
<proteinExistence type="predicted"/>
<reference evidence="1 2" key="1">
    <citation type="journal article" date="2007" name="Appl. Environ. Microbiol.">
        <title>Isolation of key methanogens for global methane emission from rice paddy fields: a novel isolate affiliated with the clone cluster rice cluster I.</title>
        <authorList>
            <person name="Sakai S."/>
            <person name="Imachi H."/>
            <person name="Sekiguchi Y."/>
            <person name="Ohashi A."/>
            <person name="Harada H."/>
            <person name="Kamagata Y."/>
        </authorList>
    </citation>
    <scope>NUCLEOTIDE SEQUENCE [LARGE SCALE GENOMIC DNA]</scope>
    <source>
        <strain evidence="2">DSM 17711 / JCM 13418 / NBRC 101707 / SANAE</strain>
    </source>
</reference>
<dbReference type="RefSeq" id="WP_012900907.1">
    <property type="nucleotide sequence ID" value="NC_013665.1"/>
</dbReference>
<keyword evidence="2" id="KW-1185">Reference proteome</keyword>
<sequence>MATFENINKLLLCDVKNPQGRGIDYVNAVVVNGRAYTVGHMSAQPFRVLDTATNRQTLTKYANVDKRIDCGMLDMGFSGSSYQIADPEIDDKVRLNSVDYDPKNGSLMSRSLLGEIIGKYTLPNGYTEFALIVHNPDTNIRLTCGSAVVNNDGKLLGILNKASTDSDIVLFAPMIDVISFMECL</sequence>
<evidence type="ECO:0000313" key="1">
    <source>
        <dbReference type="EMBL" id="BAI62233.1"/>
    </source>
</evidence>
<dbReference type="InParanoid" id="D1Z0L1"/>
<accession>D1Z0L1</accession>